<keyword evidence="5" id="KW-0407">Ion channel</keyword>
<dbReference type="InterPro" id="IPR003148">
    <property type="entry name" value="RCK_N"/>
</dbReference>
<dbReference type="RefSeq" id="WP_091651339.1">
    <property type="nucleotide sequence ID" value="NZ_FNHQ01000021.1"/>
</dbReference>
<dbReference type="SUPFAM" id="SSF116726">
    <property type="entry name" value="TrkA C-terminal domain-like"/>
    <property type="match status" value="1"/>
</dbReference>
<dbReference type="STRING" id="349095.SAMN05660299_02002"/>
<keyword evidence="5" id="KW-0406">Ion transport</keyword>
<dbReference type="Gene3D" id="1.10.287.70">
    <property type="match status" value="1"/>
</dbReference>
<dbReference type="Gene3D" id="3.40.50.720">
    <property type="entry name" value="NAD(P)-binding Rossmann-like Domain"/>
    <property type="match status" value="1"/>
</dbReference>
<accession>A0A1G9Y7Y9</accession>
<feature type="domain" description="RCK N-terminal" evidence="3">
    <location>
        <begin position="104"/>
        <end position="221"/>
    </location>
</feature>
<protein>
    <submittedName>
        <fullName evidence="5">Voltage-gated potassium channel</fullName>
    </submittedName>
</protein>
<keyword evidence="2" id="KW-1133">Transmembrane helix</keyword>
<dbReference type="PROSITE" id="PS51202">
    <property type="entry name" value="RCK_C"/>
    <property type="match status" value="1"/>
</dbReference>
<dbReference type="PANTHER" id="PTHR43833:SF9">
    <property type="entry name" value="POTASSIUM CHANNEL PROTEIN YUGO-RELATED"/>
    <property type="match status" value="1"/>
</dbReference>
<sequence>MNRLKMAVVYVLCIVTIGILGFAFIEHLSWLDAIYVTVTTLSTVGYGDIVPVTVAGKIFTIFFIVSGVGTAGYMLVLILSIIVEGHIKDQFGRRTMLQKIAKLNHHVIVCGAGRVGEQVIEGLKNSAKPFVVIESDQEKANSLQSDDILTICGDAKLDKVLQTAGVKRAAILVSALSDDADNVYVTLSAKSQNQSIIIAARADEEEAESKLKQAGATMVISPSISGGRQILAAIEHPLAYDFLQNMFYNQKFDVDMAEIRVCEKSKLVGERLADFWAKEALNLTIAAIKRNNTFLSTSLETETIAARDILIVIGQPMSIRKLITLAET</sequence>
<evidence type="ECO:0000313" key="6">
    <source>
        <dbReference type="Proteomes" id="UP000199309"/>
    </source>
</evidence>
<proteinExistence type="predicted"/>
<dbReference type="InterPro" id="IPR036721">
    <property type="entry name" value="RCK_C_sf"/>
</dbReference>
<keyword evidence="5" id="KW-0813">Transport</keyword>
<dbReference type="SUPFAM" id="SSF81324">
    <property type="entry name" value="Voltage-gated potassium channels"/>
    <property type="match status" value="1"/>
</dbReference>
<dbReference type="AlphaFoldDB" id="A0A1G9Y7Y9"/>
<dbReference type="GO" id="GO:0005886">
    <property type="term" value="C:plasma membrane"/>
    <property type="evidence" value="ECO:0007669"/>
    <property type="project" value="UniProtKB-SubCell"/>
</dbReference>
<keyword evidence="2" id="KW-0472">Membrane</keyword>
<reference evidence="5 6" key="1">
    <citation type="submission" date="2016-10" db="EMBL/GenBank/DDBJ databases">
        <authorList>
            <person name="de Groot N.N."/>
        </authorList>
    </citation>
    <scope>NUCLEOTIDE SEQUENCE [LARGE SCALE GENOMIC DNA]</scope>
    <source>
        <strain evidence="5 6">DSM 16981</strain>
    </source>
</reference>
<dbReference type="InterPro" id="IPR036291">
    <property type="entry name" value="NAD(P)-bd_dom_sf"/>
</dbReference>
<organism evidence="5 6">
    <name type="scientific">Megasphaera paucivorans</name>
    <dbReference type="NCBI Taxonomy" id="349095"/>
    <lineage>
        <taxon>Bacteria</taxon>
        <taxon>Bacillati</taxon>
        <taxon>Bacillota</taxon>
        <taxon>Negativicutes</taxon>
        <taxon>Veillonellales</taxon>
        <taxon>Veillonellaceae</taxon>
        <taxon>Megasphaera</taxon>
    </lineage>
</organism>
<dbReference type="InterPro" id="IPR050721">
    <property type="entry name" value="Trk_Ktr_HKT_K-transport"/>
</dbReference>
<dbReference type="InterPro" id="IPR006037">
    <property type="entry name" value="RCK_C"/>
</dbReference>
<dbReference type="Proteomes" id="UP000199309">
    <property type="component" value="Unassembled WGS sequence"/>
</dbReference>
<feature type="transmembrane region" description="Helical" evidence="2">
    <location>
        <begin position="58"/>
        <end position="83"/>
    </location>
</feature>
<evidence type="ECO:0000256" key="1">
    <source>
        <dbReference type="ARBA" id="ARBA00004651"/>
    </source>
</evidence>
<dbReference type="OrthoDB" id="9785285at2"/>
<dbReference type="PANTHER" id="PTHR43833">
    <property type="entry name" value="POTASSIUM CHANNEL PROTEIN 2-RELATED-RELATED"/>
    <property type="match status" value="1"/>
</dbReference>
<dbReference type="Pfam" id="PF07885">
    <property type="entry name" value="Ion_trans_2"/>
    <property type="match status" value="1"/>
</dbReference>
<comment type="subcellular location">
    <subcellularLocation>
        <location evidence="1">Cell membrane</location>
        <topology evidence="1">Multi-pass membrane protein</topology>
    </subcellularLocation>
</comment>
<evidence type="ECO:0000313" key="5">
    <source>
        <dbReference type="EMBL" id="SDN04655.1"/>
    </source>
</evidence>
<gene>
    <name evidence="5" type="ORF">SAMN05660299_02002</name>
</gene>
<dbReference type="SUPFAM" id="SSF51735">
    <property type="entry name" value="NAD(P)-binding Rossmann-fold domains"/>
    <property type="match status" value="1"/>
</dbReference>
<dbReference type="PROSITE" id="PS51201">
    <property type="entry name" value="RCK_N"/>
    <property type="match status" value="1"/>
</dbReference>
<evidence type="ECO:0000259" key="3">
    <source>
        <dbReference type="PROSITE" id="PS51201"/>
    </source>
</evidence>
<dbReference type="EMBL" id="FNHQ01000021">
    <property type="protein sequence ID" value="SDN04655.1"/>
    <property type="molecule type" value="Genomic_DNA"/>
</dbReference>
<keyword evidence="6" id="KW-1185">Reference proteome</keyword>
<dbReference type="GO" id="GO:0008324">
    <property type="term" value="F:monoatomic cation transmembrane transporter activity"/>
    <property type="evidence" value="ECO:0007669"/>
    <property type="project" value="InterPro"/>
</dbReference>
<keyword evidence="2" id="KW-0812">Transmembrane</keyword>
<dbReference type="Pfam" id="PF02080">
    <property type="entry name" value="TrkA_C"/>
    <property type="match status" value="1"/>
</dbReference>
<feature type="domain" description="RCK C-terminal" evidence="4">
    <location>
        <begin position="244"/>
        <end position="328"/>
    </location>
</feature>
<dbReference type="Pfam" id="PF02254">
    <property type="entry name" value="TrkA_N"/>
    <property type="match status" value="1"/>
</dbReference>
<dbReference type="InterPro" id="IPR013099">
    <property type="entry name" value="K_chnl_dom"/>
</dbReference>
<dbReference type="GO" id="GO:0006813">
    <property type="term" value="P:potassium ion transport"/>
    <property type="evidence" value="ECO:0007669"/>
    <property type="project" value="InterPro"/>
</dbReference>
<name>A0A1G9Y7Y9_9FIRM</name>
<evidence type="ECO:0000259" key="4">
    <source>
        <dbReference type="PROSITE" id="PS51202"/>
    </source>
</evidence>
<dbReference type="Gene3D" id="3.30.70.1450">
    <property type="entry name" value="Regulator of K+ conductance, C-terminal domain"/>
    <property type="match status" value="1"/>
</dbReference>
<feature type="transmembrane region" description="Helical" evidence="2">
    <location>
        <begin position="7"/>
        <end position="25"/>
    </location>
</feature>
<evidence type="ECO:0000256" key="2">
    <source>
        <dbReference type="SAM" id="Phobius"/>
    </source>
</evidence>